<dbReference type="Proteomes" id="UP000051084">
    <property type="component" value="Unassembled WGS sequence"/>
</dbReference>
<evidence type="ECO:0000259" key="6">
    <source>
        <dbReference type="Pfam" id="PF01782"/>
    </source>
</evidence>
<dbReference type="AlphaFoldDB" id="A0A0R1UKQ3"/>
<dbReference type="InterPro" id="IPR036976">
    <property type="entry name" value="RimM_N_sf"/>
</dbReference>
<dbReference type="InterPro" id="IPR002676">
    <property type="entry name" value="RimM_N"/>
</dbReference>
<dbReference type="InterPro" id="IPR056792">
    <property type="entry name" value="PRC_RimM"/>
</dbReference>
<organism evidence="8 9">
    <name type="scientific">Limosilactobacillus equigenerosi DSM 18793 = JCM 14505</name>
    <dbReference type="NCBI Taxonomy" id="1423742"/>
    <lineage>
        <taxon>Bacteria</taxon>
        <taxon>Bacillati</taxon>
        <taxon>Bacillota</taxon>
        <taxon>Bacilli</taxon>
        <taxon>Lactobacillales</taxon>
        <taxon>Lactobacillaceae</taxon>
        <taxon>Limosilactobacillus</taxon>
    </lineage>
</organism>
<comment type="caution">
    <text evidence="8">The sequence shown here is derived from an EMBL/GenBank/DDBJ whole genome shotgun (WGS) entry which is preliminary data.</text>
</comment>
<dbReference type="OrthoDB" id="9810331at2"/>
<comment type="function">
    <text evidence="5">An accessory protein needed during the final step in the assembly of 30S ribosomal subunit, possibly for assembly of the head region. Essential for efficient processing of 16S rRNA. May be needed both before and after RbfA during the maturation of 16S rRNA. It has affinity for free ribosomal 30S subunits but not for 70S ribosomes.</text>
</comment>
<dbReference type="STRING" id="417373.GCA_001570685_00481"/>
<keyword evidence="2 5" id="KW-0690">Ribosome biogenesis</keyword>
<keyword evidence="4 5" id="KW-0143">Chaperone</keyword>
<comment type="subunit">
    <text evidence="5">Binds ribosomal protein uS19.</text>
</comment>
<name>A0A0R1UKQ3_9LACO</name>
<feature type="domain" description="Ribosome maturation factor RimM PRC barrel" evidence="7">
    <location>
        <begin position="101"/>
        <end position="168"/>
    </location>
</feature>
<dbReference type="GO" id="GO:0006364">
    <property type="term" value="P:rRNA processing"/>
    <property type="evidence" value="ECO:0007669"/>
    <property type="project" value="UniProtKB-UniRule"/>
</dbReference>
<accession>A0A0R1UKQ3</accession>
<evidence type="ECO:0000256" key="1">
    <source>
        <dbReference type="ARBA" id="ARBA00022490"/>
    </source>
</evidence>
<sequence length="169" mass="18737">MNLYKVGKIVNTHGVRGEVKVIVTTDFADERFQPGQTLYIEQANQAPLAVEVAQARPHKGTMLVKFVGYDNINDVQFFRDAKLSVAEDQQGELEDGQYYYHQIIGLTVVDEDGQTLGKIKEILAPGANDVWVVQRPGQRDLLLPVIDDVVKTVDLEAGTVTVELLEGLD</sequence>
<evidence type="ECO:0000256" key="3">
    <source>
        <dbReference type="ARBA" id="ARBA00022552"/>
    </source>
</evidence>
<evidence type="ECO:0000313" key="9">
    <source>
        <dbReference type="Proteomes" id="UP000051084"/>
    </source>
</evidence>
<evidence type="ECO:0000256" key="5">
    <source>
        <dbReference type="HAMAP-Rule" id="MF_00014"/>
    </source>
</evidence>
<gene>
    <name evidence="5" type="primary">rimM</name>
    <name evidence="8" type="ORF">FC21_GL001391</name>
</gene>
<comment type="domain">
    <text evidence="5">The PRC barrel domain binds ribosomal protein uS19.</text>
</comment>
<dbReference type="GO" id="GO:0005737">
    <property type="term" value="C:cytoplasm"/>
    <property type="evidence" value="ECO:0007669"/>
    <property type="project" value="UniProtKB-SubCell"/>
</dbReference>
<dbReference type="GO" id="GO:0043022">
    <property type="term" value="F:ribosome binding"/>
    <property type="evidence" value="ECO:0007669"/>
    <property type="project" value="InterPro"/>
</dbReference>
<comment type="similarity">
    <text evidence="5">Belongs to the RimM family.</text>
</comment>
<dbReference type="RefSeq" id="WP_054652944.1">
    <property type="nucleotide sequence ID" value="NZ_AZGC01000039.1"/>
</dbReference>
<dbReference type="NCBIfam" id="TIGR02273">
    <property type="entry name" value="16S_RimM"/>
    <property type="match status" value="1"/>
</dbReference>
<feature type="domain" description="RimM N-terminal" evidence="6">
    <location>
        <begin position="6"/>
        <end position="89"/>
    </location>
</feature>
<dbReference type="GO" id="GO:0005840">
    <property type="term" value="C:ribosome"/>
    <property type="evidence" value="ECO:0007669"/>
    <property type="project" value="InterPro"/>
</dbReference>
<dbReference type="PANTHER" id="PTHR33692">
    <property type="entry name" value="RIBOSOME MATURATION FACTOR RIMM"/>
    <property type="match status" value="1"/>
</dbReference>
<reference evidence="8 9" key="1">
    <citation type="journal article" date="2015" name="Genome Announc.">
        <title>Expanding the biotechnology potential of lactobacilli through comparative genomics of 213 strains and associated genera.</title>
        <authorList>
            <person name="Sun Z."/>
            <person name="Harris H.M."/>
            <person name="McCann A."/>
            <person name="Guo C."/>
            <person name="Argimon S."/>
            <person name="Zhang W."/>
            <person name="Yang X."/>
            <person name="Jeffery I.B."/>
            <person name="Cooney J.C."/>
            <person name="Kagawa T.F."/>
            <person name="Liu W."/>
            <person name="Song Y."/>
            <person name="Salvetti E."/>
            <person name="Wrobel A."/>
            <person name="Rasinkangas P."/>
            <person name="Parkhill J."/>
            <person name="Rea M.C."/>
            <person name="O'Sullivan O."/>
            <person name="Ritari J."/>
            <person name="Douillard F.P."/>
            <person name="Paul Ross R."/>
            <person name="Yang R."/>
            <person name="Briner A.E."/>
            <person name="Felis G.E."/>
            <person name="de Vos W.M."/>
            <person name="Barrangou R."/>
            <person name="Klaenhammer T.R."/>
            <person name="Caufield P.W."/>
            <person name="Cui Y."/>
            <person name="Zhang H."/>
            <person name="O'Toole P.W."/>
        </authorList>
    </citation>
    <scope>NUCLEOTIDE SEQUENCE [LARGE SCALE GENOMIC DNA]</scope>
    <source>
        <strain evidence="8 9">DSM 18793</strain>
    </source>
</reference>
<dbReference type="PANTHER" id="PTHR33692:SF1">
    <property type="entry name" value="RIBOSOME MATURATION FACTOR RIMM"/>
    <property type="match status" value="1"/>
</dbReference>
<evidence type="ECO:0000256" key="2">
    <source>
        <dbReference type="ARBA" id="ARBA00022517"/>
    </source>
</evidence>
<dbReference type="Gene3D" id="2.30.30.240">
    <property type="entry name" value="PRC-barrel domain"/>
    <property type="match status" value="1"/>
</dbReference>
<keyword evidence="3 5" id="KW-0698">rRNA processing</keyword>
<evidence type="ECO:0000313" key="8">
    <source>
        <dbReference type="EMBL" id="KRL93920.1"/>
    </source>
</evidence>
<keyword evidence="9" id="KW-1185">Reference proteome</keyword>
<dbReference type="GO" id="GO:0042274">
    <property type="term" value="P:ribosomal small subunit biogenesis"/>
    <property type="evidence" value="ECO:0007669"/>
    <property type="project" value="UniProtKB-UniRule"/>
</dbReference>
<dbReference type="SUPFAM" id="SSF50346">
    <property type="entry name" value="PRC-barrel domain"/>
    <property type="match status" value="1"/>
</dbReference>
<comment type="subcellular location">
    <subcellularLocation>
        <location evidence="5">Cytoplasm</location>
    </subcellularLocation>
</comment>
<dbReference type="EMBL" id="AZGC01000039">
    <property type="protein sequence ID" value="KRL93920.1"/>
    <property type="molecule type" value="Genomic_DNA"/>
</dbReference>
<proteinExistence type="inferred from homology"/>
<protein>
    <recommendedName>
        <fullName evidence="5">Ribosome maturation factor RimM</fullName>
    </recommendedName>
</protein>
<dbReference type="InterPro" id="IPR011033">
    <property type="entry name" value="PRC_barrel-like_sf"/>
</dbReference>
<dbReference type="Gene3D" id="2.40.30.60">
    <property type="entry name" value="RimM"/>
    <property type="match status" value="1"/>
</dbReference>
<dbReference type="InterPro" id="IPR009000">
    <property type="entry name" value="Transl_B-barrel_sf"/>
</dbReference>
<dbReference type="InterPro" id="IPR011961">
    <property type="entry name" value="RimM"/>
</dbReference>
<dbReference type="SUPFAM" id="SSF50447">
    <property type="entry name" value="Translation proteins"/>
    <property type="match status" value="1"/>
</dbReference>
<dbReference type="Pfam" id="PF01782">
    <property type="entry name" value="RimM"/>
    <property type="match status" value="1"/>
</dbReference>
<evidence type="ECO:0000256" key="4">
    <source>
        <dbReference type="ARBA" id="ARBA00023186"/>
    </source>
</evidence>
<evidence type="ECO:0000259" key="7">
    <source>
        <dbReference type="Pfam" id="PF24986"/>
    </source>
</evidence>
<keyword evidence="1 5" id="KW-0963">Cytoplasm</keyword>
<dbReference type="HAMAP" id="MF_00014">
    <property type="entry name" value="Ribosome_mat_RimM"/>
    <property type="match status" value="1"/>
</dbReference>
<dbReference type="Pfam" id="PF24986">
    <property type="entry name" value="PRC_RimM"/>
    <property type="match status" value="1"/>
</dbReference>
<dbReference type="PATRIC" id="fig|1423742.4.peg.1443"/>